<evidence type="ECO:0000256" key="10">
    <source>
        <dbReference type="ARBA" id="ARBA00023209"/>
    </source>
</evidence>
<reference evidence="15 16" key="1">
    <citation type="submission" date="2007-05" db="EMBL/GenBank/DDBJ databases">
        <title>Complete sequence of Geobacter uraniireducens Rf4.</title>
        <authorList>
            <consortium name="US DOE Joint Genome Institute"/>
            <person name="Copeland A."/>
            <person name="Lucas S."/>
            <person name="Lapidus A."/>
            <person name="Barry K."/>
            <person name="Detter J.C."/>
            <person name="Glavina del Rio T."/>
            <person name="Hammon N."/>
            <person name="Israni S."/>
            <person name="Dalin E."/>
            <person name="Tice H."/>
            <person name="Pitluck S."/>
            <person name="Chertkov O."/>
            <person name="Brettin T."/>
            <person name="Bruce D."/>
            <person name="Han C."/>
            <person name="Schmutz J."/>
            <person name="Larimer F."/>
            <person name="Land M."/>
            <person name="Hauser L."/>
            <person name="Kyrpides N."/>
            <person name="Mikhailova N."/>
            <person name="Shelobolina E."/>
            <person name="Aklujkar M."/>
            <person name="Lovley D."/>
            <person name="Richardson P."/>
        </authorList>
    </citation>
    <scope>NUCLEOTIDE SEQUENCE [LARGE SCALE GENOMIC DNA]</scope>
    <source>
        <strain evidence="15 16">Rf4</strain>
    </source>
</reference>
<evidence type="ECO:0000256" key="9">
    <source>
        <dbReference type="ARBA" id="ARBA00023136"/>
    </source>
</evidence>
<keyword evidence="16" id="KW-1185">Reference proteome</keyword>
<gene>
    <name evidence="15" type="ordered locus">Gura_0191</name>
</gene>
<dbReference type="Pfam" id="PF13396">
    <property type="entry name" value="PLDc_N"/>
    <property type="match status" value="1"/>
</dbReference>
<keyword evidence="11" id="KW-1208">Phospholipid metabolism</keyword>
<evidence type="ECO:0000256" key="7">
    <source>
        <dbReference type="ARBA" id="ARBA00022989"/>
    </source>
</evidence>
<organism evidence="15 16">
    <name type="scientific">Geotalea uraniireducens (strain Rf4)</name>
    <name type="common">Geobacter uraniireducens</name>
    <dbReference type="NCBI Taxonomy" id="351605"/>
    <lineage>
        <taxon>Bacteria</taxon>
        <taxon>Pseudomonadati</taxon>
        <taxon>Thermodesulfobacteriota</taxon>
        <taxon>Desulfuromonadia</taxon>
        <taxon>Geobacterales</taxon>
        <taxon>Geobacteraceae</taxon>
        <taxon>Geotalea</taxon>
    </lineage>
</organism>
<keyword evidence="6" id="KW-0677">Repeat</keyword>
<dbReference type="InterPro" id="IPR022924">
    <property type="entry name" value="Cardiolipin_synthase"/>
</dbReference>
<evidence type="ECO:0000313" key="16">
    <source>
        <dbReference type="Proteomes" id="UP000006695"/>
    </source>
</evidence>
<keyword evidence="8" id="KW-0443">Lipid metabolism</keyword>
<evidence type="ECO:0000256" key="3">
    <source>
        <dbReference type="ARBA" id="ARBA00022516"/>
    </source>
</evidence>
<dbReference type="PANTHER" id="PTHR21248">
    <property type="entry name" value="CARDIOLIPIN SYNTHASE"/>
    <property type="match status" value="1"/>
</dbReference>
<dbReference type="GO" id="GO:0032049">
    <property type="term" value="P:cardiolipin biosynthetic process"/>
    <property type="evidence" value="ECO:0007669"/>
    <property type="project" value="UniProtKB-UniRule"/>
</dbReference>
<keyword evidence="4 15" id="KW-0808">Transferase</keyword>
<keyword evidence="3" id="KW-0444">Lipid biosynthesis</keyword>
<sequence length="478" mass="53571">MDHVLQGLFFCSLTALALLSAGHALLLKRDPRSALGWIIVCLTLPLFGPLLYWSMGVNRISRKARQWLESGRRLAGWENFSPRNTRQAASTLPPEAKYLNELRSLSDRVVSTLLVPGNRLTPLENGESAYPAMLDAINHATHSINLSTYIFDGDPTGRRFVKALKDAAARGVEVRIIIDSLGEKYSRPTARKLLKGSKVRVGRFLPLRQGGYVNLRNHRKILVVDGSRGFTGGMNIGDRHMVKRDSGPPVVKDMHFMVEGQVVSDLQRTFLEDWYFVTGELVKDKRFFPTISPAGGALVRAVSDGPDKEFRKLNWIIMGALSCARERVQIMTPYFIPDRPLISALVTTALRGVEVTLVLPSLNNLPFVHWAGRAYLWELLQQGIKVYYQPPPFVHTKLLLVDNIWSLIGSANLDPRSLRLNFELNLEVYDGELARQLADKFAAAVAESREVTLTEVDNARSIPEKIRDGMAKLFSPYL</sequence>
<dbReference type="RefSeq" id="WP_011937136.1">
    <property type="nucleotide sequence ID" value="NC_009483.1"/>
</dbReference>
<feature type="domain" description="PLD phosphodiesterase" evidence="14">
    <location>
        <begin position="213"/>
        <end position="240"/>
    </location>
</feature>
<comment type="subcellular location">
    <subcellularLocation>
        <location evidence="1">Cell membrane</location>
        <topology evidence="1">Multi-pass membrane protein</topology>
    </subcellularLocation>
</comment>
<dbReference type="InterPro" id="IPR025202">
    <property type="entry name" value="PLD-like_dom"/>
</dbReference>
<keyword evidence="9 13" id="KW-0472">Membrane</keyword>
<dbReference type="SUPFAM" id="SSF56024">
    <property type="entry name" value="Phospholipase D/nuclease"/>
    <property type="match status" value="2"/>
</dbReference>
<evidence type="ECO:0000256" key="8">
    <source>
        <dbReference type="ARBA" id="ARBA00023098"/>
    </source>
</evidence>
<feature type="domain" description="PLD phosphodiesterase" evidence="14">
    <location>
        <begin position="395"/>
        <end position="417"/>
    </location>
</feature>
<keyword evidence="2" id="KW-1003">Cell membrane</keyword>
<dbReference type="STRING" id="351605.Gura_0191"/>
<dbReference type="NCBIfam" id="TIGR04265">
    <property type="entry name" value="bac_cardiolipin"/>
    <property type="match status" value="1"/>
</dbReference>
<evidence type="ECO:0000256" key="12">
    <source>
        <dbReference type="NCBIfam" id="TIGR04265"/>
    </source>
</evidence>
<dbReference type="InterPro" id="IPR027379">
    <property type="entry name" value="CLS_N"/>
</dbReference>
<dbReference type="EMBL" id="CP000698">
    <property type="protein sequence ID" value="ABQ24407.1"/>
    <property type="molecule type" value="Genomic_DNA"/>
</dbReference>
<protein>
    <recommendedName>
        <fullName evidence="12">Cardiolipin synthase</fullName>
        <ecNumber evidence="12">2.7.8.-</ecNumber>
    </recommendedName>
</protein>
<keyword evidence="7 13" id="KW-1133">Transmembrane helix</keyword>
<dbReference type="PROSITE" id="PS50035">
    <property type="entry name" value="PLD"/>
    <property type="match status" value="2"/>
</dbReference>
<evidence type="ECO:0000256" key="1">
    <source>
        <dbReference type="ARBA" id="ARBA00004651"/>
    </source>
</evidence>
<dbReference type="AlphaFoldDB" id="A5GDE6"/>
<name>A5GDE6_GEOUR</name>
<dbReference type="EC" id="2.7.8.-" evidence="12"/>
<dbReference type="OrthoDB" id="9762009at2"/>
<accession>A5GDE6</accession>
<proteinExistence type="predicted"/>
<dbReference type="PANTHER" id="PTHR21248:SF22">
    <property type="entry name" value="PHOSPHOLIPASE D"/>
    <property type="match status" value="1"/>
</dbReference>
<evidence type="ECO:0000256" key="13">
    <source>
        <dbReference type="SAM" id="Phobius"/>
    </source>
</evidence>
<evidence type="ECO:0000259" key="14">
    <source>
        <dbReference type="PROSITE" id="PS50035"/>
    </source>
</evidence>
<dbReference type="InterPro" id="IPR001736">
    <property type="entry name" value="PLipase_D/transphosphatidylase"/>
</dbReference>
<dbReference type="GO" id="GO:0005886">
    <property type="term" value="C:plasma membrane"/>
    <property type="evidence" value="ECO:0007669"/>
    <property type="project" value="UniProtKB-SubCell"/>
</dbReference>
<dbReference type="CDD" id="cd09157">
    <property type="entry name" value="PLDc_CLS_unchar2_1"/>
    <property type="match status" value="1"/>
</dbReference>
<keyword evidence="5 13" id="KW-0812">Transmembrane</keyword>
<dbReference type="Proteomes" id="UP000006695">
    <property type="component" value="Chromosome"/>
</dbReference>
<dbReference type="HOGENOM" id="CLU_038053_1_0_7"/>
<dbReference type="KEGG" id="gur:Gura_0191"/>
<dbReference type="CDD" id="cd09163">
    <property type="entry name" value="PLDc_CLS_unchar2_2"/>
    <property type="match status" value="1"/>
</dbReference>
<evidence type="ECO:0000256" key="6">
    <source>
        <dbReference type="ARBA" id="ARBA00022737"/>
    </source>
</evidence>
<evidence type="ECO:0000256" key="11">
    <source>
        <dbReference type="ARBA" id="ARBA00023264"/>
    </source>
</evidence>
<evidence type="ECO:0000256" key="5">
    <source>
        <dbReference type="ARBA" id="ARBA00022692"/>
    </source>
</evidence>
<evidence type="ECO:0000313" key="15">
    <source>
        <dbReference type="EMBL" id="ABQ24407.1"/>
    </source>
</evidence>
<dbReference type="Pfam" id="PF13091">
    <property type="entry name" value="PLDc_2"/>
    <property type="match status" value="2"/>
</dbReference>
<feature type="transmembrane region" description="Helical" evidence="13">
    <location>
        <begin position="34"/>
        <end position="53"/>
    </location>
</feature>
<dbReference type="Gene3D" id="3.30.870.10">
    <property type="entry name" value="Endonuclease Chain A"/>
    <property type="match status" value="2"/>
</dbReference>
<evidence type="ECO:0000256" key="4">
    <source>
        <dbReference type="ARBA" id="ARBA00022679"/>
    </source>
</evidence>
<keyword evidence="10" id="KW-0594">Phospholipid biosynthesis</keyword>
<evidence type="ECO:0000256" key="2">
    <source>
        <dbReference type="ARBA" id="ARBA00022475"/>
    </source>
</evidence>
<dbReference type="SMART" id="SM00155">
    <property type="entry name" value="PLDc"/>
    <property type="match status" value="2"/>
</dbReference>
<dbReference type="GO" id="GO:0008808">
    <property type="term" value="F:cardiolipin synthase activity"/>
    <property type="evidence" value="ECO:0007669"/>
    <property type="project" value="UniProtKB-UniRule"/>
</dbReference>